<protein>
    <recommendedName>
        <fullName evidence="3">Fimbrial protein</fullName>
    </recommendedName>
</protein>
<name>A0A5V0QF45_SALER</name>
<dbReference type="AlphaFoldDB" id="A0A5V0QF45"/>
<dbReference type="EMBL" id="AAGWQQ010000130">
    <property type="protein sequence ID" value="EBS7984915.1"/>
    <property type="molecule type" value="Genomic_DNA"/>
</dbReference>
<feature type="signal peptide" evidence="1">
    <location>
        <begin position="1"/>
        <end position="25"/>
    </location>
</feature>
<proteinExistence type="predicted"/>
<organism evidence="2">
    <name type="scientific">Salmonella enterica</name>
    <name type="common">Salmonella choleraesuis</name>
    <dbReference type="NCBI Taxonomy" id="28901"/>
    <lineage>
        <taxon>Bacteria</taxon>
        <taxon>Pseudomonadati</taxon>
        <taxon>Pseudomonadota</taxon>
        <taxon>Gammaproteobacteria</taxon>
        <taxon>Enterobacterales</taxon>
        <taxon>Enterobacteriaceae</taxon>
        <taxon>Salmonella</taxon>
    </lineage>
</organism>
<keyword evidence="1" id="KW-0732">Signal</keyword>
<evidence type="ECO:0000256" key="1">
    <source>
        <dbReference type="SAM" id="SignalP"/>
    </source>
</evidence>
<feature type="chain" id="PRO_5030140180" description="Fimbrial protein" evidence="1">
    <location>
        <begin position="26"/>
        <end position="163"/>
    </location>
</feature>
<evidence type="ECO:0000313" key="2">
    <source>
        <dbReference type="EMBL" id="EBS7984915.1"/>
    </source>
</evidence>
<accession>A0A5V0QF45</accession>
<reference evidence="2" key="1">
    <citation type="submission" date="2018-07" db="EMBL/GenBank/DDBJ databases">
        <authorList>
            <consortium name="PulseNet: The National Subtyping Network for Foodborne Disease Surveillance"/>
            <person name="Tarr C.L."/>
            <person name="Trees E."/>
            <person name="Katz L.S."/>
            <person name="Carleton-Romer H.A."/>
            <person name="Stroika S."/>
            <person name="Kucerova Z."/>
            <person name="Roache K.F."/>
            <person name="Sabol A.L."/>
            <person name="Besser J."/>
            <person name="Gerner-Smidt P."/>
        </authorList>
    </citation>
    <scope>NUCLEOTIDE SEQUENCE</scope>
    <source>
        <strain evidence="2">PNUSAS015592</strain>
    </source>
</reference>
<sequence length="163" mass="17774">MNRILRTILAPAMVACMSFSGNVSAVTGNVNVTADFRVPSCDISAPVSVELKDNLRIINKEWIHAPIDIQLTCNETVPVTTSILAQSNQPAIAENSIITLANTRQQIWFTHDGKKIPVDSSASFCRNTQTQSRTCQITPVVKITEQTVSGSEEIILSLTIKYG</sequence>
<gene>
    <name evidence="2" type="ORF">CEJ09_24505</name>
</gene>
<comment type="caution">
    <text evidence="2">The sequence shown here is derived from an EMBL/GenBank/DDBJ whole genome shotgun (WGS) entry which is preliminary data.</text>
</comment>
<evidence type="ECO:0008006" key="3">
    <source>
        <dbReference type="Google" id="ProtNLM"/>
    </source>
</evidence>